<name>A0A1I5YGH4_9BACT</name>
<dbReference type="EMBL" id="FOXQ01000012">
    <property type="protein sequence ID" value="SFQ43319.1"/>
    <property type="molecule type" value="Genomic_DNA"/>
</dbReference>
<dbReference type="Pfam" id="PF00266">
    <property type="entry name" value="Aminotran_5"/>
    <property type="match status" value="1"/>
</dbReference>
<keyword evidence="1" id="KW-0663">Pyridoxal phosphate</keyword>
<dbReference type="AlphaFoldDB" id="A0A1I5YGH4"/>
<dbReference type="Proteomes" id="UP000199031">
    <property type="component" value="Unassembled WGS sequence"/>
</dbReference>
<sequence>MYNIKEQFLLNPGITFLNHGSFGACPKPIFESYQQWQRDLEAEPIQFLTKKYYDALAVSKQMLAAYINCDAQDFFFLQNPTTAINQVVKSLGLKQGDEVLTTNHEYGAMDKTFDFYSKKYGFVNRRQNISLPLLSKEQFIEEFWKGYNERTRAIFISHCTSTTALVFPVKEICDRAKELGLIAIVDGAHVPGHVPLNIKELKADFYTGTVHKWLLSPKGCTFLYVDKDYQNSIEPLIISWGYETAMPTKSKFLEENEMQGTRDATSYLTIPAIMKFFDEHNMKERLAACRQTILEQYPVFCELLKTKPLCKLSGEFSGQMCSIPIQTENPFQLKETLYNKYKIEIPVMQRAGETYLRISYQVYNTPEELEYLKETLQQPELGLM</sequence>
<evidence type="ECO:0000313" key="3">
    <source>
        <dbReference type="EMBL" id="SFQ43319.1"/>
    </source>
</evidence>
<dbReference type="PANTHER" id="PTHR43092">
    <property type="entry name" value="L-CYSTEINE DESULFHYDRASE"/>
    <property type="match status" value="1"/>
</dbReference>
<accession>A0A1I5YGH4</accession>
<evidence type="ECO:0000256" key="1">
    <source>
        <dbReference type="ARBA" id="ARBA00022898"/>
    </source>
</evidence>
<dbReference type="InterPro" id="IPR015422">
    <property type="entry name" value="PyrdxlP-dep_Trfase_small"/>
</dbReference>
<dbReference type="Gene3D" id="3.90.1150.10">
    <property type="entry name" value="Aspartate Aminotransferase, domain 1"/>
    <property type="match status" value="1"/>
</dbReference>
<feature type="domain" description="Aminotransferase class V" evidence="2">
    <location>
        <begin position="28"/>
        <end position="372"/>
    </location>
</feature>
<dbReference type="RefSeq" id="WP_218148527.1">
    <property type="nucleotide sequence ID" value="NZ_FOXQ01000012.1"/>
</dbReference>
<dbReference type="InterPro" id="IPR015421">
    <property type="entry name" value="PyrdxlP-dep_Trfase_major"/>
</dbReference>
<dbReference type="PROSITE" id="PS51257">
    <property type="entry name" value="PROKAR_LIPOPROTEIN"/>
    <property type="match status" value="1"/>
</dbReference>
<gene>
    <name evidence="3" type="ORF">SAMN05444277_11222</name>
</gene>
<reference evidence="3 4" key="1">
    <citation type="submission" date="2016-10" db="EMBL/GenBank/DDBJ databases">
        <authorList>
            <person name="de Groot N.N."/>
        </authorList>
    </citation>
    <scope>NUCLEOTIDE SEQUENCE [LARGE SCALE GENOMIC DNA]</scope>
    <source>
        <strain evidence="3 4">DSM 28286</strain>
    </source>
</reference>
<dbReference type="InterPro" id="IPR000192">
    <property type="entry name" value="Aminotrans_V_dom"/>
</dbReference>
<dbReference type="InterPro" id="IPR015424">
    <property type="entry name" value="PyrdxlP-dep_Trfase"/>
</dbReference>
<dbReference type="STRING" id="1465490.SAMN05444277_11222"/>
<proteinExistence type="predicted"/>
<keyword evidence="4" id="KW-1185">Reference proteome</keyword>
<organism evidence="3 4">
    <name type="scientific">Parafilimonas terrae</name>
    <dbReference type="NCBI Taxonomy" id="1465490"/>
    <lineage>
        <taxon>Bacteria</taxon>
        <taxon>Pseudomonadati</taxon>
        <taxon>Bacteroidota</taxon>
        <taxon>Chitinophagia</taxon>
        <taxon>Chitinophagales</taxon>
        <taxon>Chitinophagaceae</taxon>
        <taxon>Parafilimonas</taxon>
    </lineage>
</organism>
<dbReference type="Gene3D" id="3.40.640.10">
    <property type="entry name" value="Type I PLP-dependent aspartate aminotransferase-like (Major domain)"/>
    <property type="match status" value="1"/>
</dbReference>
<evidence type="ECO:0000313" key="4">
    <source>
        <dbReference type="Proteomes" id="UP000199031"/>
    </source>
</evidence>
<evidence type="ECO:0000259" key="2">
    <source>
        <dbReference type="Pfam" id="PF00266"/>
    </source>
</evidence>
<dbReference type="PANTHER" id="PTHR43092:SF2">
    <property type="entry name" value="HERCYNYLCYSTEINE SULFOXIDE LYASE"/>
    <property type="match status" value="1"/>
</dbReference>
<dbReference type="SUPFAM" id="SSF53383">
    <property type="entry name" value="PLP-dependent transferases"/>
    <property type="match status" value="1"/>
</dbReference>
<protein>
    <submittedName>
        <fullName evidence="3">Isopenicillin-N epimerase</fullName>
    </submittedName>
</protein>